<dbReference type="EMBL" id="FNDJ01000008">
    <property type="protein sequence ID" value="SDJ05729.1"/>
    <property type="molecule type" value="Genomic_DNA"/>
</dbReference>
<name>A0A1G8QLQ4_9ACTN</name>
<proteinExistence type="predicted"/>
<dbReference type="SUPFAM" id="SSF160631">
    <property type="entry name" value="SMI1/KNR4-like"/>
    <property type="match status" value="1"/>
</dbReference>
<dbReference type="AlphaFoldDB" id="A0A1G8QLQ4"/>
<dbReference type="STRING" id="633440.SAMN05421869_108292"/>
<evidence type="ECO:0000259" key="1">
    <source>
        <dbReference type="SMART" id="SM00860"/>
    </source>
</evidence>
<protein>
    <submittedName>
        <fullName evidence="2">SMI1-KNR4 cell-wall</fullName>
    </submittedName>
</protein>
<reference evidence="2 3" key="1">
    <citation type="submission" date="2016-10" db="EMBL/GenBank/DDBJ databases">
        <authorList>
            <person name="de Groot N.N."/>
        </authorList>
    </citation>
    <scope>NUCLEOTIDE SEQUENCE [LARGE SCALE GENOMIC DNA]</scope>
    <source>
        <strain evidence="2 3">CGMCC 4.6533</strain>
    </source>
</reference>
<dbReference type="RefSeq" id="WP_176993278.1">
    <property type="nucleotide sequence ID" value="NZ_FNDJ01000008.1"/>
</dbReference>
<dbReference type="InterPro" id="IPR018958">
    <property type="entry name" value="Knr4/Smi1-like_dom"/>
</dbReference>
<dbReference type="InterPro" id="IPR037883">
    <property type="entry name" value="Knr4/Smi1-like_sf"/>
</dbReference>
<accession>A0A1G8QLQ4</accession>
<evidence type="ECO:0000313" key="3">
    <source>
        <dbReference type="Proteomes" id="UP000199202"/>
    </source>
</evidence>
<dbReference type="Gene3D" id="3.40.1580.10">
    <property type="entry name" value="SMI1/KNR4-like"/>
    <property type="match status" value="1"/>
</dbReference>
<sequence>MNPHDWDQFLKRWTEEWLIAHPDLAGELTAGWPGYPPASTEQIATLEQRLGRPLPPSYRDFLQASNGWRFTIPFVDELRGANDVGWLCDLDPSMAEIYDDSDIFEEEAAILHRAVLISLEADAGIIVLDPDDVNADGEWAVHELFSWSGEPTERHKSFYEWMYDSFASFHTLDRPSCRTQREWDDRIEQARLASLAGQVDAPLHTLEQAHRFGRDRAGILYFQLRVMLGIGDREASQWIEHPLTDTVNKNSTWELDEPLLATEFLPVLFDQHSRINPHLTQSCLAGFYERGIEPVKRLIIDHRDRRKEPGFQLSYGNPEFDAAVRAIDFAGPDAWPLLHDALPLWRPVSDDHLAPICLMADPRIAPLITPERGREILSTPRG</sequence>
<gene>
    <name evidence="2" type="ORF">SAMN05421869_108292</name>
</gene>
<dbReference type="Proteomes" id="UP000199202">
    <property type="component" value="Unassembled WGS sequence"/>
</dbReference>
<organism evidence="2 3">
    <name type="scientific">Nonomuraea jiangxiensis</name>
    <dbReference type="NCBI Taxonomy" id="633440"/>
    <lineage>
        <taxon>Bacteria</taxon>
        <taxon>Bacillati</taxon>
        <taxon>Actinomycetota</taxon>
        <taxon>Actinomycetes</taxon>
        <taxon>Streptosporangiales</taxon>
        <taxon>Streptosporangiaceae</taxon>
        <taxon>Nonomuraea</taxon>
    </lineage>
</organism>
<dbReference type="Pfam" id="PF09346">
    <property type="entry name" value="SMI1_KNR4"/>
    <property type="match status" value="1"/>
</dbReference>
<keyword evidence="3" id="KW-1185">Reference proteome</keyword>
<dbReference type="SMART" id="SM00860">
    <property type="entry name" value="SMI1_KNR4"/>
    <property type="match status" value="1"/>
</dbReference>
<feature type="domain" description="Knr4/Smi1-like" evidence="1">
    <location>
        <begin position="37"/>
        <end position="164"/>
    </location>
</feature>
<evidence type="ECO:0000313" key="2">
    <source>
        <dbReference type="EMBL" id="SDJ05729.1"/>
    </source>
</evidence>